<reference evidence="2 3" key="1">
    <citation type="submission" date="2019-09" db="EMBL/GenBank/DDBJ databases">
        <title>Draft genome of the ectomycorrhizal ascomycete Sphaerosporella brunnea.</title>
        <authorList>
            <consortium name="DOE Joint Genome Institute"/>
            <person name="Benucci G.M."/>
            <person name="Marozzi G."/>
            <person name="Antonielli L."/>
            <person name="Sanchez S."/>
            <person name="Marco P."/>
            <person name="Wang X."/>
            <person name="Falini L.B."/>
            <person name="Barry K."/>
            <person name="Haridas S."/>
            <person name="Lipzen A."/>
            <person name="Labutti K."/>
            <person name="Grigoriev I.V."/>
            <person name="Murat C."/>
            <person name="Martin F."/>
            <person name="Albertini E."/>
            <person name="Donnini D."/>
            <person name="Bonito G."/>
        </authorList>
    </citation>
    <scope>NUCLEOTIDE SEQUENCE [LARGE SCALE GENOMIC DNA]</scope>
    <source>
        <strain evidence="2 3">Sb_GMNB300</strain>
    </source>
</reference>
<dbReference type="EMBL" id="VXIS01000465">
    <property type="protein sequence ID" value="KAA8893292.1"/>
    <property type="molecule type" value="Genomic_DNA"/>
</dbReference>
<evidence type="ECO:0000313" key="2">
    <source>
        <dbReference type="EMBL" id="KAA8893292.1"/>
    </source>
</evidence>
<proteinExistence type="predicted"/>
<name>A0A5J5ECN5_9PEZI</name>
<organism evidence="2 3">
    <name type="scientific">Sphaerosporella brunnea</name>
    <dbReference type="NCBI Taxonomy" id="1250544"/>
    <lineage>
        <taxon>Eukaryota</taxon>
        <taxon>Fungi</taxon>
        <taxon>Dikarya</taxon>
        <taxon>Ascomycota</taxon>
        <taxon>Pezizomycotina</taxon>
        <taxon>Pezizomycetes</taxon>
        <taxon>Pezizales</taxon>
        <taxon>Pyronemataceae</taxon>
        <taxon>Sphaerosporella</taxon>
    </lineage>
</organism>
<evidence type="ECO:0000256" key="1">
    <source>
        <dbReference type="SAM" id="MobiDB-lite"/>
    </source>
</evidence>
<feature type="region of interest" description="Disordered" evidence="1">
    <location>
        <begin position="115"/>
        <end position="149"/>
    </location>
</feature>
<protein>
    <submittedName>
        <fullName evidence="2">Uncharacterized protein</fullName>
    </submittedName>
</protein>
<dbReference type="Proteomes" id="UP000326924">
    <property type="component" value="Unassembled WGS sequence"/>
</dbReference>
<dbReference type="AlphaFoldDB" id="A0A5J5ECN5"/>
<comment type="caution">
    <text evidence="2">The sequence shown here is derived from an EMBL/GenBank/DDBJ whole genome shotgun (WGS) entry which is preliminary data.</text>
</comment>
<accession>A0A5J5ECN5</accession>
<sequence length="149" mass="16736">MFPFFLPPATSNRVSIRRQALRLRKNELLCSLVFVSLLRQAAMGWSVPLLHPPPPPVYAQRTLAQIEWAMHLARAFFFPPTVAAQRTTSKQAISWHRGASALALPRPRHVLGCSSLDAPTPRTMRTHGGRTRVADSQSRRRQSAIGHRL</sequence>
<gene>
    <name evidence="2" type="ORF">FN846DRAFT_979611</name>
</gene>
<keyword evidence="3" id="KW-1185">Reference proteome</keyword>
<evidence type="ECO:0000313" key="3">
    <source>
        <dbReference type="Proteomes" id="UP000326924"/>
    </source>
</evidence>
<feature type="compositionally biased region" description="Basic residues" evidence="1">
    <location>
        <begin position="139"/>
        <end position="149"/>
    </location>
</feature>
<dbReference type="InParanoid" id="A0A5J5ECN5"/>